<feature type="compositionally biased region" description="Polar residues" evidence="1">
    <location>
        <begin position="181"/>
        <end position="193"/>
    </location>
</feature>
<dbReference type="Proteomes" id="UP001163046">
    <property type="component" value="Unassembled WGS sequence"/>
</dbReference>
<evidence type="ECO:0000256" key="1">
    <source>
        <dbReference type="SAM" id="MobiDB-lite"/>
    </source>
</evidence>
<dbReference type="GO" id="GO:0003677">
    <property type="term" value="F:DNA binding"/>
    <property type="evidence" value="ECO:0007669"/>
    <property type="project" value="InterPro"/>
</dbReference>
<feature type="domain" description="BEN" evidence="2">
    <location>
        <begin position="229"/>
        <end position="340"/>
    </location>
</feature>
<accession>A0A9X0CEU8</accession>
<keyword evidence="4" id="KW-1185">Reference proteome</keyword>
<evidence type="ECO:0000313" key="3">
    <source>
        <dbReference type="EMBL" id="KAJ7323750.1"/>
    </source>
</evidence>
<dbReference type="PROSITE" id="PS51457">
    <property type="entry name" value="BEN"/>
    <property type="match status" value="1"/>
</dbReference>
<feature type="region of interest" description="Disordered" evidence="1">
    <location>
        <begin position="1"/>
        <end position="50"/>
    </location>
</feature>
<proteinExistence type="predicted"/>
<evidence type="ECO:0000259" key="2">
    <source>
        <dbReference type="PROSITE" id="PS51457"/>
    </source>
</evidence>
<comment type="caution">
    <text evidence="3">The sequence shown here is derived from an EMBL/GenBank/DDBJ whole genome shotgun (WGS) entry which is preliminary data.</text>
</comment>
<feature type="compositionally biased region" description="Basic and acidic residues" evidence="1">
    <location>
        <begin position="19"/>
        <end position="41"/>
    </location>
</feature>
<protein>
    <recommendedName>
        <fullName evidence="2">BEN domain-containing protein</fullName>
    </recommendedName>
</protein>
<dbReference type="InterPro" id="IPR018379">
    <property type="entry name" value="BEN_domain"/>
</dbReference>
<name>A0A9X0CEU8_9CNID</name>
<sequence>MSGQKEIGASGSSTAMEKNYSKTEWSEQEKKRLEEALEQMKAKTTGDGLHSKLEQGVKEFVSKLRKTEGASKKRAIVPTDVSSLEESSTKRLRGDDDEMMPLAGKYYLQIKSIPTSRNQSRNLPVEKLHSLIKSIPTSRNLSRNLPVEKLPQLVEVLRRFSTLTETGSGIVIMERLLESNTARGDESGSQADSSTDDEEQESFLPVASSSFLAPATPSGEISRVLVGGNENVALPRHIYLDSLTRSSEPTHFAVRLAELVFGNDTLQGINRDGRNPGTQQLDPTIIEAIQTEVTERFLPRSPPGAAGCNMEKMRQEHCFEMQVSQIRQKTNMTEHAWFSGVSESLASRSIIALVKKSFKGLFTISKLWQSVCFHTLYCHQYNCLTVRVPNCMFLLRHWLMLFNRPCVMPQMH</sequence>
<dbReference type="EMBL" id="MU827811">
    <property type="protein sequence ID" value="KAJ7323750.1"/>
    <property type="molecule type" value="Genomic_DNA"/>
</dbReference>
<feature type="region of interest" description="Disordered" evidence="1">
    <location>
        <begin position="181"/>
        <end position="204"/>
    </location>
</feature>
<gene>
    <name evidence="3" type="ORF">OS493_030874</name>
</gene>
<reference evidence="3" key="1">
    <citation type="submission" date="2023-01" db="EMBL/GenBank/DDBJ databases">
        <title>Genome assembly of the deep-sea coral Lophelia pertusa.</title>
        <authorList>
            <person name="Herrera S."/>
            <person name="Cordes E."/>
        </authorList>
    </citation>
    <scope>NUCLEOTIDE SEQUENCE</scope>
    <source>
        <strain evidence="3">USNM1676648</strain>
        <tissue evidence="3">Polyp</tissue>
    </source>
</reference>
<dbReference type="AlphaFoldDB" id="A0A9X0CEU8"/>
<organism evidence="3 4">
    <name type="scientific">Desmophyllum pertusum</name>
    <dbReference type="NCBI Taxonomy" id="174260"/>
    <lineage>
        <taxon>Eukaryota</taxon>
        <taxon>Metazoa</taxon>
        <taxon>Cnidaria</taxon>
        <taxon>Anthozoa</taxon>
        <taxon>Hexacorallia</taxon>
        <taxon>Scleractinia</taxon>
        <taxon>Caryophylliina</taxon>
        <taxon>Caryophylliidae</taxon>
        <taxon>Desmophyllum</taxon>
    </lineage>
</organism>
<evidence type="ECO:0000313" key="4">
    <source>
        <dbReference type="Proteomes" id="UP001163046"/>
    </source>
</evidence>